<reference evidence="2" key="2">
    <citation type="submission" date="2023-07" db="EMBL/GenBank/DDBJ databases">
        <authorList>
            <person name="Shen H."/>
        </authorList>
    </citation>
    <scope>NUCLEOTIDE SEQUENCE</scope>
    <source>
        <strain evidence="2">TNR-22</strain>
    </source>
</reference>
<gene>
    <name evidence="2" type="ORF">Q4481_11045</name>
</gene>
<comment type="caution">
    <text evidence="2">The sequence shown here is derived from an EMBL/GenBank/DDBJ whole genome shotgun (WGS) entry which is preliminary data.</text>
</comment>
<evidence type="ECO:0000313" key="2">
    <source>
        <dbReference type="EMBL" id="MDO6964495.1"/>
    </source>
</evidence>
<keyword evidence="1" id="KW-0812">Transmembrane</keyword>
<feature type="transmembrane region" description="Helical" evidence="1">
    <location>
        <begin position="113"/>
        <end position="131"/>
    </location>
</feature>
<reference evidence="2" key="1">
    <citation type="journal article" date="2015" name="Int. J. Syst. Evol. Microbiol.">
        <title>Rhizobium alvei sp. nov., isolated from a freshwater river.</title>
        <authorList>
            <person name="Sheu S.Y."/>
            <person name="Huang H.W."/>
            <person name="Young C.C."/>
            <person name="Chen W.M."/>
        </authorList>
    </citation>
    <scope>NUCLEOTIDE SEQUENCE</scope>
    <source>
        <strain evidence="2">TNR-22</strain>
    </source>
</reference>
<dbReference type="EMBL" id="JAUOZU010000007">
    <property type="protein sequence ID" value="MDO6964495.1"/>
    <property type="molecule type" value="Genomic_DNA"/>
</dbReference>
<feature type="transmembrane region" description="Helical" evidence="1">
    <location>
        <begin position="9"/>
        <end position="31"/>
    </location>
</feature>
<name>A0ABT8YMP2_9HYPH</name>
<keyword evidence="3" id="KW-1185">Reference proteome</keyword>
<dbReference type="RefSeq" id="WP_304376401.1">
    <property type="nucleotide sequence ID" value="NZ_JAUOZU010000007.1"/>
</dbReference>
<keyword evidence="1" id="KW-1133">Transmembrane helix</keyword>
<accession>A0ABT8YMP2</accession>
<feature type="transmembrane region" description="Helical" evidence="1">
    <location>
        <begin position="37"/>
        <end position="59"/>
    </location>
</feature>
<dbReference type="Proteomes" id="UP001174932">
    <property type="component" value="Unassembled WGS sequence"/>
</dbReference>
<evidence type="ECO:0000313" key="3">
    <source>
        <dbReference type="Proteomes" id="UP001174932"/>
    </source>
</evidence>
<keyword evidence="1" id="KW-0472">Membrane</keyword>
<protein>
    <submittedName>
        <fullName evidence="2">Uncharacterized protein</fullName>
    </submittedName>
</protein>
<sequence>MARLLRISGLYTAIVFLLGFAMGALRIFFLAPVIGDLAAVAVEIPIMLAFSALVAARVVRLSAPLSIGDGIEIGLFSFLFLQIAESLLAGLFGPYVFVDNMLVYWSDLTPPRLLGLFGQALFALLPLFHILRSHRHER</sequence>
<proteinExistence type="predicted"/>
<evidence type="ECO:0000256" key="1">
    <source>
        <dbReference type="SAM" id="Phobius"/>
    </source>
</evidence>
<feature type="transmembrane region" description="Helical" evidence="1">
    <location>
        <begin position="71"/>
        <end position="93"/>
    </location>
</feature>
<organism evidence="2 3">
    <name type="scientific">Rhizobium alvei</name>
    <dbReference type="NCBI Taxonomy" id="1132659"/>
    <lineage>
        <taxon>Bacteria</taxon>
        <taxon>Pseudomonadati</taxon>
        <taxon>Pseudomonadota</taxon>
        <taxon>Alphaproteobacteria</taxon>
        <taxon>Hyphomicrobiales</taxon>
        <taxon>Rhizobiaceae</taxon>
        <taxon>Rhizobium/Agrobacterium group</taxon>
        <taxon>Rhizobium</taxon>
    </lineage>
</organism>